<sequence length="52" mass="6110">MTDKKKELIYDESGEMAVHQQLSESYQSGAIDEKEQKEAKKLPRKADRKSYY</sequence>
<gene>
    <name evidence="2" type="ORF">GLW07_05285</name>
</gene>
<evidence type="ECO:0000256" key="1">
    <source>
        <dbReference type="SAM" id="MobiDB-lite"/>
    </source>
</evidence>
<reference evidence="2 3" key="1">
    <citation type="submission" date="2019-11" db="EMBL/GenBank/DDBJ databases">
        <title>Genome sequences of 17 halophilic strains isolated from different environments.</title>
        <authorList>
            <person name="Furrow R.E."/>
        </authorList>
    </citation>
    <scope>NUCLEOTIDE SEQUENCE [LARGE SCALE GENOMIC DNA]</scope>
    <source>
        <strain evidence="2 3">22506_14_FS</strain>
    </source>
</reference>
<accession>A0A845EW52</accession>
<dbReference type="RefSeq" id="WP_160918568.1">
    <property type="nucleotide sequence ID" value="NZ_WMEY01000002.1"/>
</dbReference>
<protein>
    <recommendedName>
        <fullName evidence="4">DUF4025 domain-containing protein</fullName>
    </recommendedName>
</protein>
<evidence type="ECO:0000313" key="3">
    <source>
        <dbReference type="Proteomes" id="UP000447833"/>
    </source>
</evidence>
<feature type="compositionally biased region" description="Basic and acidic residues" evidence="1">
    <location>
        <begin position="31"/>
        <end position="52"/>
    </location>
</feature>
<feature type="region of interest" description="Disordered" evidence="1">
    <location>
        <begin position="1"/>
        <end position="52"/>
    </location>
</feature>
<name>A0A845EW52_9BACL</name>
<dbReference type="EMBL" id="WMEY01000002">
    <property type="protein sequence ID" value="MYL62768.1"/>
    <property type="molecule type" value="Genomic_DNA"/>
</dbReference>
<dbReference type="AlphaFoldDB" id="A0A845EW52"/>
<proteinExistence type="predicted"/>
<comment type="caution">
    <text evidence="2">The sequence shown here is derived from an EMBL/GenBank/DDBJ whole genome shotgun (WGS) entry which is preliminary data.</text>
</comment>
<organism evidence="2 3">
    <name type="scientific">Guptibacillus hwajinpoensis</name>
    <dbReference type="NCBI Taxonomy" id="208199"/>
    <lineage>
        <taxon>Bacteria</taxon>
        <taxon>Bacillati</taxon>
        <taxon>Bacillota</taxon>
        <taxon>Bacilli</taxon>
        <taxon>Bacillales</taxon>
        <taxon>Guptibacillaceae</taxon>
        <taxon>Guptibacillus</taxon>
    </lineage>
</organism>
<evidence type="ECO:0008006" key="4">
    <source>
        <dbReference type="Google" id="ProtNLM"/>
    </source>
</evidence>
<evidence type="ECO:0000313" key="2">
    <source>
        <dbReference type="EMBL" id="MYL62768.1"/>
    </source>
</evidence>
<dbReference type="Proteomes" id="UP000447833">
    <property type="component" value="Unassembled WGS sequence"/>
</dbReference>